<dbReference type="Proteomes" id="UP000051927">
    <property type="component" value="Unassembled WGS sequence"/>
</dbReference>
<keyword evidence="2" id="KW-0812">Transmembrane</keyword>
<sequence>MNYIDIVLILLVIAGIWAVVEIALTVRSARKSIEEVTVSANQTIEQAQPIIAKLDGMMDDLDPTIKQIPALMEKVDTTVDSANTSLESLNVVLGDVAAVSGAASAVTATVSKAASDAVSGVVDSVSKLGSGIGSVVNPSKLAAAAQARLHGASKEAREGTDEVLEELPLLSQERTSPKPKHDGPAYVDYGDEAKGTKSSFVVNTTQDTKPSKDKE</sequence>
<evidence type="ECO:0008006" key="5">
    <source>
        <dbReference type="Google" id="ProtNLM"/>
    </source>
</evidence>
<accession>A0ABR5PYW6</accession>
<dbReference type="EMBL" id="JQCP01000003">
    <property type="protein sequence ID" value="KRO01792.1"/>
    <property type="molecule type" value="Genomic_DNA"/>
</dbReference>
<reference evidence="3 4" key="1">
    <citation type="journal article" date="2015" name="Genome Announc.">
        <title>Expanding the biotechnology potential of lactobacilli through comparative genomics of 213 strains and associated genera.</title>
        <authorList>
            <person name="Sun Z."/>
            <person name="Harris H.M."/>
            <person name="McCann A."/>
            <person name="Guo C."/>
            <person name="Argimon S."/>
            <person name="Zhang W."/>
            <person name="Yang X."/>
            <person name="Jeffery I.B."/>
            <person name="Cooney J.C."/>
            <person name="Kagawa T.F."/>
            <person name="Liu W."/>
            <person name="Song Y."/>
            <person name="Salvetti E."/>
            <person name="Wrobel A."/>
            <person name="Rasinkangas P."/>
            <person name="Parkhill J."/>
            <person name="Rea M.C."/>
            <person name="O'Sullivan O."/>
            <person name="Ritari J."/>
            <person name="Douillard F.P."/>
            <person name="Paul Ross R."/>
            <person name="Yang R."/>
            <person name="Briner A.E."/>
            <person name="Felis G.E."/>
            <person name="de Vos W.M."/>
            <person name="Barrangou R."/>
            <person name="Klaenhammer T.R."/>
            <person name="Caufield P.W."/>
            <person name="Cui Y."/>
            <person name="Zhang H."/>
            <person name="O'Toole P.W."/>
        </authorList>
    </citation>
    <scope>NUCLEOTIDE SEQUENCE [LARGE SCALE GENOMIC DNA]</scope>
    <source>
        <strain evidence="3 4">DSM 7090</strain>
    </source>
</reference>
<organism evidence="3 4">
    <name type="scientific">Lancefieldella rimae</name>
    <dbReference type="NCBI Taxonomy" id="1383"/>
    <lineage>
        <taxon>Bacteria</taxon>
        <taxon>Bacillati</taxon>
        <taxon>Actinomycetota</taxon>
        <taxon>Coriobacteriia</taxon>
        <taxon>Coriobacteriales</taxon>
        <taxon>Atopobiaceae</taxon>
        <taxon>Lancefieldella</taxon>
    </lineage>
</organism>
<dbReference type="GeneID" id="84905192"/>
<evidence type="ECO:0000313" key="4">
    <source>
        <dbReference type="Proteomes" id="UP000051927"/>
    </source>
</evidence>
<evidence type="ECO:0000256" key="1">
    <source>
        <dbReference type="SAM" id="MobiDB-lite"/>
    </source>
</evidence>
<feature type="transmembrane region" description="Helical" evidence="2">
    <location>
        <begin position="6"/>
        <end position="24"/>
    </location>
</feature>
<comment type="caution">
    <text evidence="3">The sequence shown here is derived from an EMBL/GenBank/DDBJ whole genome shotgun (WGS) entry which is preliminary data.</text>
</comment>
<keyword evidence="2" id="KW-0472">Membrane</keyword>
<protein>
    <recommendedName>
        <fullName evidence="5">DUF948 domain-containing protein</fullName>
    </recommendedName>
</protein>
<gene>
    <name evidence="3" type="ORF">IV60_GL001031</name>
</gene>
<feature type="region of interest" description="Disordered" evidence="1">
    <location>
        <begin position="166"/>
        <end position="192"/>
    </location>
</feature>
<dbReference type="RefSeq" id="WP_003150476.1">
    <property type="nucleotide sequence ID" value="NZ_CAUUNA010000001.1"/>
</dbReference>
<name>A0ABR5PYW6_9ACTN</name>
<evidence type="ECO:0000313" key="3">
    <source>
        <dbReference type="EMBL" id="KRO01792.1"/>
    </source>
</evidence>
<evidence type="ECO:0000256" key="2">
    <source>
        <dbReference type="SAM" id="Phobius"/>
    </source>
</evidence>
<keyword evidence="4" id="KW-1185">Reference proteome</keyword>
<proteinExistence type="predicted"/>
<keyword evidence="2" id="KW-1133">Transmembrane helix</keyword>